<dbReference type="PRINTS" id="PR00455">
    <property type="entry name" value="HTHTETR"/>
</dbReference>
<reference evidence="6 7" key="1">
    <citation type="submission" date="2018-06" db="EMBL/GenBank/DDBJ databases">
        <authorList>
            <consortium name="Pathogen Informatics"/>
            <person name="Doyle S."/>
        </authorList>
    </citation>
    <scope>NUCLEOTIDE SEQUENCE [LARGE SCALE GENOMIC DNA]</scope>
    <source>
        <strain evidence="6 7">NCTC10994</strain>
    </source>
</reference>
<keyword evidence="7" id="KW-1185">Reference proteome</keyword>
<dbReference type="PROSITE" id="PS50977">
    <property type="entry name" value="HTH_TETR_2"/>
    <property type="match status" value="1"/>
</dbReference>
<evidence type="ECO:0000259" key="5">
    <source>
        <dbReference type="PROSITE" id="PS50977"/>
    </source>
</evidence>
<evidence type="ECO:0000256" key="3">
    <source>
        <dbReference type="ARBA" id="ARBA00023163"/>
    </source>
</evidence>
<dbReference type="STRING" id="1219011.GCA_001895045_01994"/>
<dbReference type="GO" id="GO:0003700">
    <property type="term" value="F:DNA-binding transcription factor activity"/>
    <property type="evidence" value="ECO:0007669"/>
    <property type="project" value="TreeGrafter"/>
</dbReference>
<keyword evidence="3" id="KW-0804">Transcription</keyword>
<protein>
    <submittedName>
        <fullName evidence="6">TetR family transcriptional regulator</fullName>
    </submittedName>
</protein>
<dbReference type="EMBL" id="LS483468">
    <property type="protein sequence ID" value="SQI30085.1"/>
    <property type="molecule type" value="Genomic_DNA"/>
</dbReference>
<sequence>MLNRLPADERRAQLVESALALAERGGVGAVTVRAVAEHAGVSLGVVHYCFDSKEALVVAMAETLIDQLGEAMNAAFDLPDDGPDTQGLIGLRQLLHAGLTAMWPALEFTAGRQLLTYEITAYSLRHRGAASASNGVDGQVASGDIATLQYQRMDEHASGFLVACAERSATEWIEPVSSLARLALALLDGLVLRWLVDQDNDAVVIELDNLAGIIASRAAERP</sequence>
<keyword evidence="2 4" id="KW-0238">DNA-binding</keyword>
<evidence type="ECO:0000313" key="6">
    <source>
        <dbReference type="EMBL" id="SQI30085.1"/>
    </source>
</evidence>
<dbReference type="AlphaFoldDB" id="A0A2X4WSY0"/>
<dbReference type="PANTHER" id="PTHR30055">
    <property type="entry name" value="HTH-TYPE TRANSCRIPTIONAL REGULATOR RUTR"/>
    <property type="match status" value="1"/>
</dbReference>
<dbReference type="Gene3D" id="1.10.357.10">
    <property type="entry name" value="Tetracycline Repressor, domain 2"/>
    <property type="match status" value="1"/>
</dbReference>
<dbReference type="GO" id="GO:0000976">
    <property type="term" value="F:transcription cis-regulatory region binding"/>
    <property type="evidence" value="ECO:0007669"/>
    <property type="project" value="TreeGrafter"/>
</dbReference>
<feature type="domain" description="HTH tetR-type" evidence="5">
    <location>
        <begin position="8"/>
        <end position="68"/>
    </location>
</feature>
<dbReference type="InterPro" id="IPR050109">
    <property type="entry name" value="HTH-type_TetR-like_transc_reg"/>
</dbReference>
<evidence type="ECO:0000256" key="2">
    <source>
        <dbReference type="ARBA" id="ARBA00023125"/>
    </source>
</evidence>
<evidence type="ECO:0000256" key="1">
    <source>
        <dbReference type="ARBA" id="ARBA00023015"/>
    </source>
</evidence>
<evidence type="ECO:0000313" key="7">
    <source>
        <dbReference type="Proteomes" id="UP000249091"/>
    </source>
</evidence>
<keyword evidence="1" id="KW-0805">Transcription regulation</keyword>
<gene>
    <name evidence="6" type="primary">kstR_2</name>
    <name evidence="6" type="ORF">NCTC10994_01402</name>
</gene>
<dbReference type="Proteomes" id="UP000249091">
    <property type="component" value="Chromosome 1"/>
</dbReference>
<evidence type="ECO:0000256" key="4">
    <source>
        <dbReference type="PROSITE-ProRule" id="PRU00335"/>
    </source>
</evidence>
<dbReference type="Pfam" id="PF00440">
    <property type="entry name" value="TetR_N"/>
    <property type="match status" value="1"/>
</dbReference>
<dbReference type="SUPFAM" id="SSF46689">
    <property type="entry name" value="Homeodomain-like"/>
    <property type="match status" value="1"/>
</dbReference>
<proteinExistence type="predicted"/>
<accession>A0A2X4WSY0</accession>
<feature type="DNA-binding region" description="H-T-H motif" evidence="4">
    <location>
        <begin position="31"/>
        <end position="50"/>
    </location>
</feature>
<dbReference type="RefSeq" id="WP_072699945.1">
    <property type="nucleotide sequence ID" value="NZ_JAFBBL010000001.1"/>
</dbReference>
<name>A0A2X4WSY0_9NOCA</name>
<organism evidence="6 7">
    <name type="scientific">Rhodococcus coprophilus</name>
    <dbReference type="NCBI Taxonomy" id="38310"/>
    <lineage>
        <taxon>Bacteria</taxon>
        <taxon>Bacillati</taxon>
        <taxon>Actinomycetota</taxon>
        <taxon>Actinomycetes</taxon>
        <taxon>Mycobacteriales</taxon>
        <taxon>Nocardiaceae</taxon>
        <taxon>Rhodococcus</taxon>
    </lineage>
</organism>
<dbReference type="InterPro" id="IPR009057">
    <property type="entry name" value="Homeodomain-like_sf"/>
</dbReference>
<dbReference type="InterPro" id="IPR001647">
    <property type="entry name" value="HTH_TetR"/>
</dbReference>
<dbReference type="PANTHER" id="PTHR30055:SF234">
    <property type="entry name" value="HTH-TYPE TRANSCRIPTIONAL REGULATOR BETI"/>
    <property type="match status" value="1"/>
</dbReference>
<dbReference type="KEGG" id="rcr:NCTC10994_01402"/>